<dbReference type="GO" id="GO:0006888">
    <property type="term" value="P:endoplasmic reticulum to Golgi vesicle-mediated transport"/>
    <property type="evidence" value="ECO:0007669"/>
    <property type="project" value="TreeGrafter"/>
</dbReference>
<dbReference type="PANTHER" id="PTHR10984:SF25">
    <property type="entry name" value="ENDOPLASMIC RETICULUM-GOLGI INTERMEDIATE COMPARTMENT PROTEIN 3"/>
    <property type="match status" value="1"/>
</dbReference>
<reference evidence="4" key="1">
    <citation type="journal article" date="2018" name="Nat. Microbiol.">
        <title>Leveraging single-cell genomics to expand the fungal tree of life.</title>
        <authorList>
            <person name="Ahrendt S.R."/>
            <person name="Quandt C.A."/>
            <person name="Ciobanu D."/>
            <person name="Clum A."/>
            <person name="Salamov A."/>
            <person name="Andreopoulos B."/>
            <person name="Cheng J.F."/>
            <person name="Woyke T."/>
            <person name="Pelin A."/>
            <person name="Henrissat B."/>
            <person name="Reynolds N.K."/>
            <person name="Benny G.L."/>
            <person name="Smith M.E."/>
            <person name="James T.Y."/>
            <person name="Grigoriev I.V."/>
        </authorList>
    </citation>
    <scope>NUCLEOTIDE SEQUENCE [LARGE SCALE GENOMIC DNA]</scope>
    <source>
        <strain evidence="4">Benny S71-1</strain>
    </source>
</reference>
<proteinExistence type="inferred from homology"/>
<comment type="similarity">
    <text evidence="1">Belongs to the ERGIC family.</text>
</comment>
<dbReference type="EMBL" id="KZ990644">
    <property type="protein sequence ID" value="RKP23841.1"/>
    <property type="molecule type" value="Genomic_DNA"/>
</dbReference>
<dbReference type="InterPro" id="IPR045888">
    <property type="entry name" value="Erv"/>
</dbReference>
<dbReference type="GO" id="GO:0030134">
    <property type="term" value="C:COPII-coated ER to Golgi transport vesicle"/>
    <property type="evidence" value="ECO:0007669"/>
    <property type="project" value="TreeGrafter"/>
</dbReference>
<evidence type="ECO:0000313" key="4">
    <source>
        <dbReference type="Proteomes" id="UP000278143"/>
    </source>
</evidence>
<organism evidence="3 4">
    <name type="scientific">Syncephalis pseudoplumigaleata</name>
    <dbReference type="NCBI Taxonomy" id="1712513"/>
    <lineage>
        <taxon>Eukaryota</taxon>
        <taxon>Fungi</taxon>
        <taxon>Fungi incertae sedis</taxon>
        <taxon>Zoopagomycota</taxon>
        <taxon>Zoopagomycotina</taxon>
        <taxon>Zoopagomycetes</taxon>
        <taxon>Zoopagales</taxon>
        <taxon>Piptocephalidaceae</taxon>
        <taxon>Syncephalis</taxon>
    </lineage>
</organism>
<name>A0A4P9YX00_9FUNG</name>
<keyword evidence="4" id="KW-1185">Reference proteome</keyword>
<dbReference type="Pfam" id="PF07970">
    <property type="entry name" value="COPIIcoated_ERV"/>
    <property type="match status" value="1"/>
</dbReference>
<feature type="domain" description="Endoplasmic reticulum vesicle transporter C-terminal" evidence="2">
    <location>
        <begin position="25"/>
        <end position="147"/>
    </location>
</feature>
<dbReference type="Proteomes" id="UP000278143">
    <property type="component" value="Unassembled WGS sequence"/>
</dbReference>
<dbReference type="AlphaFoldDB" id="A0A4P9YX00"/>
<accession>A0A4P9YX00</accession>
<sequence length="158" mass="17877">MSRLVVDGQCWGLVKAKDPNYCGNCYGGEKPPSGCCNTCEEVRDAYMRKGWSFTNPDQIEQCVKEHWSEKMQAQEKEGCNIHGRLEVSKVTGNFHLALGRTFSASGAHVHDLSPFLSRRYDFAHEIHELRFGERLNDVVNPLDGQSQDVYKHDCPGNE</sequence>
<dbReference type="GO" id="GO:0006890">
    <property type="term" value="P:retrograde vesicle-mediated transport, Golgi to endoplasmic reticulum"/>
    <property type="evidence" value="ECO:0007669"/>
    <property type="project" value="TreeGrafter"/>
</dbReference>
<gene>
    <name evidence="3" type="ORF">SYNPS1DRAFT_30398</name>
</gene>
<dbReference type="GO" id="GO:0005789">
    <property type="term" value="C:endoplasmic reticulum membrane"/>
    <property type="evidence" value="ECO:0007669"/>
    <property type="project" value="TreeGrafter"/>
</dbReference>
<evidence type="ECO:0000256" key="1">
    <source>
        <dbReference type="ARBA" id="ARBA00005648"/>
    </source>
</evidence>
<dbReference type="InterPro" id="IPR012936">
    <property type="entry name" value="Erv_C"/>
</dbReference>
<evidence type="ECO:0000313" key="3">
    <source>
        <dbReference type="EMBL" id="RKP23841.1"/>
    </source>
</evidence>
<dbReference type="GO" id="GO:0000139">
    <property type="term" value="C:Golgi membrane"/>
    <property type="evidence" value="ECO:0007669"/>
    <property type="project" value="TreeGrafter"/>
</dbReference>
<evidence type="ECO:0000259" key="2">
    <source>
        <dbReference type="Pfam" id="PF07970"/>
    </source>
</evidence>
<dbReference type="OrthoDB" id="270930at2759"/>
<protein>
    <submittedName>
        <fullName evidence="3">Endoplasmic reticulum vesicle transporter-domain-containing protein</fullName>
    </submittedName>
</protein>
<dbReference type="PANTHER" id="PTHR10984">
    <property type="entry name" value="ENDOPLASMIC RETICULUM-GOLGI INTERMEDIATE COMPARTMENT PROTEIN"/>
    <property type="match status" value="1"/>
</dbReference>